<dbReference type="EMBL" id="LR796868">
    <property type="protein sequence ID" value="CAB4171533.1"/>
    <property type="molecule type" value="Genomic_DNA"/>
</dbReference>
<accession>A0A6J5QF51</accession>
<organism evidence="2">
    <name type="scientific">uncultured Caudovirales phage</name>
    <dbReference type="NCBI Taxonomy" id="2100421"/>
    <lineage>
        <taxon>Viruses</taxon>
        <taxon>Duplodnaviria</taxon>
        <taxon>Heunggongvirae</taxon>
        <taxon>Uroviricota</taxon>
        <taxon>Caudoviricetes</taxon>
        <taxon>Peduoviridae</taxon>
        <taxon>Maltschvirus</taxon>
        <taxon>Maltschvirus maltsch</taxon>
    </lineage>
</organism>
<dbReference type="EMBL" id="LR797108">
    <property type="protein sequence ID" value="CAB4187657.1"/>
    <property type="molecule type" value="Genomic_DNA"/>
</dbReference>
<protein>
    <submittedName>
        <fullName evidence="2">Uncharacterized protein</fullName>
    </submittedName>
</protein>
<name>A0A6J5QF51_9CAUD</name>
<proteinExistence type="predicted"/>
<sequence>MADFVRPGLASSVAMVDVSSMATERTHPRESVMALEMLAEGKGYEEVSKATGLSFGQLAALKARHKQGLDVRRIALSEDGFEMAESLRLLAKKKIHNLSMDDEALAKTPLKDLVIPWAIAQDKGFAALGEATKVVVEHRKGPSIEDAMAAIADARERLRRGKDGDDGSIEVNVTPKE</sequence>
<gene>
    <name evidence="2" type="ORF">UFOVP1007_55</name>
    <name evidence="3" type="ORF">UFOVP1159_55</name>
    <name evidence="1" type="ORF">UFOVP927_8</name>
</gene>
<dbReference type="EMBL" id="LR796958">
    <property type="protein sequence ID" value="CAB4178304.1"/>
    <property type="molecule type" value="Genomic_DNA"/>
</dbReference>
<evidence type="ECO:0000313" key="2">
    <source>
        <dbReference type="EMBL" id="CAB4178304.1"/>
    </source>
</evidence>
<evidence type="ECO:0000313" key="3">
    <source>
        <dbReference type="EMBL" id="CAB4187657.1"/>
    </source>
</evidence>
<reference evidence="2" key="1">
    <citation type="submission" date="2020-05" db="EMBL/GenBank/DDBJ databases">
        <authorList>
            <person name="Chiriac C."/>
            <person name="Salcher M."/>
            <person name="Ghai R."/>
            <person name="Kavagutti S V."/>
        </authorList>
    </citation>
    <scope>NUCLEOTIDE SEQUENCE</scope>
</reference>
<evidence type="ECO:0000313" key="1">
    <source>
        <dbReference type="EMBL" id="CAB4171533.1"/>
    </source>
</evidence>